<dbReference type="Proteomes" id="UP000310200">
    <property type="component" value="Unassembled WGS sequence"/>
</dbReference>
<dbReference type="EMBL" id="QBLH01001744">
    <property type="protein sequence ID" value="TGZ51207.1"/>
    <property type="molecule type" value="Genomic_DNA"/>
</dbReference>
<protein>
    <submittedName>
        <fullName evidence="1">Uncharacterized protein</fullName>
    </submittedName>
</protein>
<proteinExistence type="predicted"/>
<comment type="caution">
    <text evidence="1">The sequence shown here is derived from an EMBL/GenBank/DDBJ whole genome shotgun (WGS) entry which is preliminary data.</text>
</comment>
<organism evidence="1 2">
    <name type="scientific">Temnothorax longispinosus</name>
    <dbReference type="NCBI Taxonomy" id="300112"/>
    <lineage>
        <taxon>Eukaryota</taxon>
        <taxon>Metazoa</taxon>
        <taxon>Ecdysozoa</taxon>
        <taxon>Arthropoda</taxon>
        <taxon>Hexapoda</taxon>
        <taxon>Insecta</taxon>
        <taxon>Pterygota</taxon>
        <taxon>Neoptera</taxon>
        <taxon>Endopterygota</taxon>
        <taxon>Hymenoptera</taxon>
        <taxon>Apocrita</taxon>
        <taxon>Aculeata</taxon>
        <taxon>Formicoidea</taxon>
        <taxon>Formicidae</taxon>
        <taxon>Myrmicinae</taxon>
        <taxon>Temnothorax</taxon>
    </lineage>
</organism>
<dbReference type="AlphaFoldDB" id="A0A4S2KT65"/>
<accession>A0A4S2KT65</accession>
<sequence>MRRYADNSARSVTVGVCPGQGTGGFEIALLSWLTRIVRQHWHSYTRFRSVDSSFRTIDPHYTPATGRGASLYSAIRPFAENTHASYLDPTKRKGRMPFISPGSVGSHVVDAVARDTSITDQPACCTADGGNGTHRECLAAAAQPYKNTRMNTYDNGKFHAAVLGRPAGLRALPSDRSALVPACTVFTYFYVSTLTGDGAKLTGSRATRHSNCTNQPCTFPPACA</sequence>
<evidence type="ECO:0000313" key="1">
    <source>
        <dbReference type="EMBL" id="TGZ51207.1"/>
    </source>
</evidence>
<keyword evidence="2" id="KW-1185">Reference proteome</keyword>
<name>A0A4S2KT65_9HYME</name>
<evidence type="ECO:0000313" key="2">
    <source>
        <dbReference type="Proteomes" id="UP000310200"/>
    </source>
</evidence>
<reference evidence="1 2" key="1">
    <citation type="journal article" date="2019" name="Philos. Trans. R. Soc. Lond., B, Biol. Sci.">
        <title>Ant behaviour and brain gene expression of defending hosts depend on the ecological success of the intruding social parasite.</title>
        <authorList>
            <person name="Kaur R."/>
            <person name="Stoldt M."/>
            <person name="Jongepier E."/>
            <person name="Feldmeyer B."/>
            <person name="Menzel F."/>
            <person name="Bornberg-Bauer E."/>
            <person name="Foitzik S."/>
        </authorList>
    </citation>
    <scope>NUCLEOTIDE SEQUENCE [LARGE SCALE GENOMIC DNA]</scope>
    <source>
        <tissue evidence="1">Whole body</tissue>
    </source>
</reference>
<gene>
    <name evidence="1" type="ORF">DBV15_03175</name>
</gene>